<evidence type="ECO:0000313" key="2">
    <source>
        <dbReference type="EMBL" id="QHU15954.1"/>
    </source>
</evidence>
<organism evidence="2">
    <name type="scientific">viral metagenome</name>
    <dbReference type="NCBI Taxonomy" id="1070528"/>
    <lineage>
        <taxon>unclassified sequences</taxon>
        <taxon>metagenomes</taxon>
        <taxon>organismal metagenomes</taxon>
    </lineage>
</organism>
<proteinExistence type="predicted"/>
<sequence>MVCTVSCSIATVFLIGMFYMSFAVDKCSMYDKFMATLSAEQQKKYKKIVSERRSIYMAGYLLGFILSAVYILVFAKEYSQMLLCTIAAITFFTAYFFYILYPKSELMILDLDEKTQRKEWIAIYKNMQYHYHFGIVLGILAVVFYAKGVCKMA</sequence>
<feature type="transmembrane region" description="Helical" evidence="1">
    <location>
        <begin position="129"/>
        <end position="146"/>
    </location>
</feature>
<reference evidence="2" key="1">
    <citation type="journal article" date="2020" name="Nature">
        <title>Giant virus diversity and host interactions through global metagenomics.</title>
        <authorList>
            <person name="Schulz F."/>
            <person name="Roux S."/>
            <person name="Paez-Espino D."/>
            <person name="Jungbluth S."/>
            <person name="Walsh D.A."/>
            <person name="Denef V.J."/>
            <person name="McMahon K.D."/>
            <person name="Konstantinidis K.T."/>
            <person name="Eloe-Fadrosh E.A."/>
            <person name="Kyrpides N.C."/>
            <person name="Woyke T."/>
        </authorList>
    </citation>
    <scope>NUCLEOTIDE SEQUENCE</scope>
    <source>
        <strain evidence="2">GVMAG-S-3300010158-109</strain>
    </source>
</reference>
<feature type="transmembrane region" description="Helical" evidence="1">
    <location>
        <begin position="55"/>
        <end position="75"/>
    </location>
</feature>
<keyword evidence="1" id="KW-1133">Transmembrane helix</keyword>
<dbReference type="AlphaFoldDB" id="A0A6C0KI45"/>
<dbReference type="EMBL" id="MN740870">
    <property type="protein sequence ID" value="QHU15954.1"/>
    <property type="molecule type" value="Genomic_DNA"/>
</dbReference>
<name>A0A6C0KI45_9ZZZZ</name>
<keyword evidence="1" id="KW-0812">Transmembrane</keyword>
<accession>A0A6C0KI45</accession>
<evidence type="ECO:0000256" key="1">
    <source>
        <dbReference type="SAM" id="Phobius"/>
    </source>
</evidence>
<feature type="transmembrane region" description="Helical" evidence="1">
    <location>
        <begin position="82"/>
        <end position="101"/>
    </location>
</feature>
<keyword evidence="1" id="KW-0472">Membrane</keyword>
<protein>
    <submittedName>
        <fullName evidence="2">Uncharacterized protein</fullName>
    </submittedName>
</protein>